<dbReference type="EMBL" id="CP023737">
    <property type="protein sequence ID" value="ATQ69070.1"/>
    <property type="molecule type" value="Genomic_DNA"/>
</dbReference>
<dbReference type="NCBIfam" id="NF041374">
    <property type="entry name" value="GDCCVxC"/>
    <property type="match status" value="1"/>
</dbReference>
<evidence type="ECO:0000313" key="2">
    <source>
        <dbReference type="Proteomes" id="UP000230709"/>
    </source>
</evidence>
<dbReference type="KEGG" id="mtw:CQW49_15190"/>
<gene>
    <name evidence="1" type="ORF">CQW49_15190</name>
</gene>
<proteinExistence type="predicted"/>
<evidence type="ECO:0000313" key="1">
    <source>
        <dbReference type="EMBL" id="ATQ69070.1"/>
    </source>
</evidence>
<organism evidence="1 2">
    <name type="scientific">Methylosinus trichosporium (strain ATCC 35070 / NCIMB 11131 / UNIQEM 75 / OB3b)</name>
    <dbReference type="NCBI Taxonomy" id="595536"/>
    <lineage>
        <taxon>Bacteria</taxon>
        <taxon>Pseudomonadati</taxon>
        <taxon>Pseudomonadota</taxon>
        <taxon>Alphaproteobacteria</taxon>
        <taxon>Hyphomicrobiales</taxon>
        <taxon>Methylocystaceae</taxon>
        <taxon>Methylosinus</taxon>
    </lineage>
</organism>
<accession>A0A2D2D255</accession>
<dbReference type="Proteomes" id="UP000230709">
    <property type="component" value="Chromosome"/>
</dbReference>
<keyword evidence="2" id="KW-1185">Reference proteome</keyword>
<reference evidence="2" key="1">
    <citation type="submission" date="2017-10" db="EMBL/GenBank/DDBJ databases">
        <title>Completed PacBio SMRT sequence of Methylosinus trichosporium OB3b reveals presence of a third large plasmid.</title>
        <authorList>
            <person name="Charles T.C."/>
            <person name="Lynch M.D.J."/>
            <person name="Heil J.R."/>
            <person name="Cheng J."/>
        </authorList>
    </citation>
    <scope>NUCLEOTIDE SEQUENCE [LARGE SCALE GENOMIC DNA]</scope>
    <source>
        <strain evidence="2">OB3b</strain>
    </source>
</reference>
<dbReference type="InterPro" id="IPR047677">
    <property type="entry name" value="GDCCVxC"/>
</dbReference>
<dbReference type="RefSeq" id="WP_081735685.1">
    <property type="nucleotide sequence ID" value="NZ_ADVE02000001.1"/>
</dbReference>
<dbReference type="AlphaFoldDB" id="A0A2D2D255"/>
<name>A0A2D2D255_METT3</name>
<sequence length="83" mass="8810">MRETSVILASTITCPNCGFEATETMPTDACQHFYECKGCGALLRPTAGHCCVFCSFGTTPCPPIQLHGGQGDCSSARDDFGEQ</sequence>
<protein>
    <submittedName>
        <fullName evidence="1">Uncharacterized protein</fullName>
    </submittedName>
</protein>